<name>A0A7C9V0L1_9PROT</name>
<dbReference type="AlphaFoldDB" id="A0A7C9V0L1"/>
<dbReference type="SUPFAM" id="SSF51735">
    <property type="entry name" value="NAD(P)-binding Rossmann-fold domains"/>
    <property type="match status" value="1"/>
</dbReference>
<protein>
    <submittedName>
        <fullName evidence="2">NAD(P)-dependent oxidoreductase</fullName>
    </submittedName>
</protein>
<sequence>MTGKKLRLLITGHTGFIGQAFLRHMQSENRLEWVGRSFSGGCDLTQAGALDDVGPCDVVLHLASRSGVPAAWQAPDSFYRTNVTATLTVAEYARRTGARIIALSSYMYGEQGNQPIDETTPTSCRNPYAWSKRLAEMVLEGYASDFGTSTTILRLFNLYGEGQPDDWLIPKIIRQALEGDEIQVETLTPKRDFLWIDDLCDALMRAIEQPLSGCNIFNLGFGESHSVREAVEAVCEVIGPRRIVDLGRSRPNEISDCICDSGKFRRTFGWHPHVDFREGISRLVAARSAVSSS</sequence>
<dbReference type="PANTHER" id="PTHR43245">
    <property type="entry name" value="BIFUNCTIONAL POLYMYXIN RESISTANCE PROTEIN ARNA"/>
    <property type="match status" value="1"/>
</dbReference>
<dbReference type="CDD" id="cd08946">
    <property type="entry name" value="SDR_e"/>
    <property type="match status" value="1"/>
</dbReference>
<evidence type="ECO:0000313" key="3">
    <source>
        <dbReference type="Proteomes" id="UP000480684"/>
    </source>
</evidence>
<dbReference type="EMBL" id="JAAIYP010000042">
    <property type="protein sequence ID" value="NFV81535.1"/>
    <property type="molecule type" value="Genomic_DNA"/>
</dbReference>
<comment type="caution">
    <text evidence="2">The sequence shown here is derived from an EMBL/GenBank/DDBJ whole genome shotgun (WGS) entry which is preliminary data.</text>
</comment>
<dbReference type="InterPro" id="IPR036291">
    <property type="entry name" value="NAD(P)-bd_dom_sf"/>
</dbReference>
<evidence type="ECO:0000313" key="2">
    <source>
        <dbReference type="EMBL" id="NFV81535.1"/>
    </source>
</evidence>
<reference evidence="2 3" key="1">
    <citation type="submission" date="2020-02" db="EMBL/GenBank/DDBJ databases">
        <authorList>
            <person name="Dziuba M."/>
            <person name="Kuznetsov B."/>
            <person name="Mardanov A."/>
            <person name="Ravin N."/>
            <person name="Grouzdev D."/>
        </authorList>
    </citation>
    <scope>NUCLEOTIDE SEQUENCE [LARGE SCALE GENOMIC DNA]</scope>
    <source>
        <strain evidence="2 3">SpK</strain>
    </source>
</reference>
<dbReference type="Pfam" id="PF01370">
    <property type="entry name" value="Epimerase"/>
    <property type="match status" value="1"/>
</dbReference>
<dbReference type="Gene3D" id="3.40.50.720">
    <property type="entry name" value="NAD(P)-binding Rossmann-like Domain"/>
    <property type="match status" value="1"/>
</dbReference>
<proteinExistence type="predicted"/>
<keyword evidence="3" id="KW-1185">Reference proteome</keyword>
<gene>
    <name evidence="2" type="ORF">G4223_15605</name>
</gene>
<organism evidence="2 3">
    <name type="scientific">Magnetospirillum aberrantis SpK</name>
    <dbReference type="NCBI Taxonomy" id="908842"/>
    <lineage>
        <taxon>Bacteria</taxon>
        <taxon>Pseudomonadati</taxon>
        <taxon>Pseudomonadota</taxon>
        <taxon>Alphaproteobacteria</taxon>
        <taxon>Rhodospirillales</taxon>
        <taxon>Rhodospirillaceae</taxon>
        <taxon>Magnetospirillum</taxon>
    </lineage>
</organism>
<accession>A0A7C9V0L1</accession>
<dbReference type="Proteomes" id="UP000480684">
    <property type="component" value="Unassembled WGS sequence"/>
</dbReference>
<feature type="domain" description="NAD-dependent epimerase/dehydratase" evidence="1">
    <location>
        <begin position="9"/>
        <end position="220"/>
    </location>
</feature>
<evidence type="ECO:0000259" key="1">
    <source>
        <dbReference type="Pfam" id="PF01370"/>
    </source>
</evidence>
<dbReference type="InterPro" id="IPR001509">
    <property type="entry name" value="Epimerase_deHydtase"/>
</dbReference>
<dbReference type="RefSeq" id="WP_163681690.1">
    <property type="nucleotide sequence ID" value="NZ_JAAIYP010000042.1"/>
</dbReference>
<dbReference type="InterPro" id="IPR050177">
    <property type="entry name" value="Lipid_A_modif_metabolic_enz"/>
</dbReference>